<dbReference type="EC" id="3.1.11.5" evidence="1"/>
<organism evidence="1 2">
    <name type="scientific">Amphibiibacter pelophylacis</name>
    <dbReference type="NCBI Taxonomy" id="1799477"/>
    <lineage>
        <taxon>Bacteria</taxon>
        <taxon>Pseudomonadati</taxon>
        <taxon>Pseudomonadota</taxon>
        <taxon>Betaproteobacteria</taxon>
        <taxon>Burkholderiales</taxon>
        <taxon>Sphaerotilaceae</taxon>
        <taxon>Amphibiibacter</taxon>
    </lineage>
</organism>
<dbReference type="EMBL" id="JAWDIE010000002">
    <property type="protein sequence ID" value="MEJ7137195.1"/>
    <property type="molecule type" value="Genomic_DNA"/>
</dbReference>
<name>A0ACC6NZ35_9BURK</name>
<evidence type="ECO:0000313" key="2">
    <source>
        <dbReference type="Proteomes" id="UP001364695"/>
    </source>
</evidence>
<keyword evidence="1" id="KW-0378">Hydrolase</keyword>
<protein>
    <submittedName>
        <fullName evidence="1">Exodeoxyribonuclease V subunit beta</fullName>
        <ecNumber evidence="1">3.1.11.5</ecNumber>
    </submittedName>
</protein>
<reference evidence="1" key="1">
    <citation type="submission" date="2023-10" db="EMBL/GenBank/DDBJ databases">
        <title>Amphibacter perezi, gen. nov., sp. nov. a novel taxa of the family Comamonadaceae, class Betaproteobacteria isolated from the skin microbiota of Pelophylax perezi from different populations.</title>
        <authorList>
            <person name="Costa S."/>
            <person name="Proenca D.N."/>
            <person name="Lopes I."/>
            <person name="Morais P.V."/>
        </authorList>
    </citation>
    <scope>NUCLEOTIDE SEQUENCE</scope>
    <source>
        <strain evidence="1">SL12-8</strain>
    </source>
</reference>
<sequence length="1280" mass="139893">MNTPFDPLRDALSGPRLIEASAGTGKTYTLALRVVRLVLGHDPQAATPRRPLTPPEILVVTYTDAATRELRDRIRARLAQAARLWRGDDAAAPVGDPLRTLRDSLDAATWPGDARRLELAAEWMDQAAIFTIHGWCRRMLSEHAFDSGSLFSLELQADLAPLLAEAVRDYWRTFYVPLPREQAEEIARLWSTPDALEAAVAQLLKGPLQDADCNLPLPAELLARNKADQRAALEAMKQPWRENGWAQSLADWLNALIASKSKPLDGGAFRARKGWMTKLQAWVDDPAFESPWKADSTAWQRLTPEGMAEKTKNGDPLEHPALDAIQRLPEQIAALPKPRPSLLRHAVAWVRQREQQEQERRAWMGFDGLLTRLDAALRGEGGERLAQRIRTQFPVALVDEFQDTDPLQLRLFTRIYPISAENCGEEIREEGASLVLIGDPKQAIYGFRGADIDTYLQARRSPGLRIGTLDTNFRSSRAMVEAVNRVFGAASQRLGGALFRPKAQSAEEAADKAAGEADATSLSFEPVAARGLSERLVLGGATPPALTLWVDGPGPDEKAFTAAVQRQRIASACADHVLTLLQDEASGFVDESGTLRRIQPADCALLVNSKTEAAPLAQALTERGLRSVYVSDKSSVFDSEEADQMLTLLQACADPGNGRRVRAALALPPLGLSLAQLDELQRSDSVWSGRLDQFLGYHQLWQRQGVLPLLRHVLSDFGVPQRLLAAGDERGLTNWLHLAELLQQASSLLDGQHALVRHLAERRAGREAGGDDGPSADELRLRLPGEDGLIRIVTVHKSKGLEYPLVWLPFASAARPVNSKDPVVAWHDAHGNLKRLPFAEAPPEAREQADAERLGEDVRKLYVALTRARHATWMALAPHTHLPHSALARVMGLNNATTPPLLDQAQAWAQPLVDQAGGGAPLIAVQPLPLPPEEADLPLWQPPEVLRQPRDLPALRPPGGPLWRFVSYSSLRRVDEAGAADVGEASSRDSAVLERLADPGLVAVSPEQDDAEAPDDGSKLHDLPAGPQAGTLMHGLLEWAMGEGRAQLDRPGALADQVARRCAVRGWTPWIPALEQALQQWLATPLPWSPAAPGSAPLALRDLDTVQTEMEFWLPAHRVPLQRLDALVHQHTLRGHDLGGAPRPALQPGEVHGLFRGFIDLVARVDGRYVVLDYKSNRLGRCAADYDAPALARAMAAHRYDLQGVIYLYALHRLLAARLPDYDYDRHVGGVGCLFLRGIAGPVAGLHLERPPRALMMALDDLMGEATPGHALVPAAGDAL</sequence>
<proteinExistence type="predicted"/>
<accession>A0ACC6NZ35</accession>
<dbReference type="Proteomes" id="UP001364695">
    <property type="component" value="Unassembled WGS sequence"/>
</dbReference>
<evidence type="ECO:0000313" key="1">
    <source>
        <dbReference type="EMBL" id="MEJ7137195.1"/>
    </source>
</evidence>
<gene>
    <name evidence="1" type="primary">recB</name>
    <name evidence="1" type="ORF">RV045_01965</name>
</gene>
<keyword evidence="2" id="KW-1185">Reference proteome</keyword>
<comment type="caution">
    <text evidence="1">The sequence shown here is derived from an EMBL/GenBank/DDBJ whole genome shotgun (WGS) entry which is preliminary data.</text>
</comment>